<name>U9W2Z4_NEUCR</name>
<accession>U9W2Z4</accession>
<dbReference type="RefSeq" id="XP_011394027.1">
    <property type="nucleotide sequence ID" value="XM_011395725.1"/>
</dbReference>
<evidence type="ECO:0000313" key="2">
    <source>
        <dbReference type="Proteomes" id="UP000001805"/>
    </source>
</evidence>
<dbReference type="KEGG" id="ncr:NCU16634"/>
<gene>
    <name evidence="1" type="ORF">NCU16634</name>
</gene>
<protein>
    <submittedName>
        <fullName evidence="1">Uncharacterized protein</fullName>
    </submittedName>
</protein>
<sequence>MKVFKAHPHAFGQADNGPAFIFFLLFFASSLLFFISISETHAAGQTDGQTDRQTGQRRESIKKRMSNSALDVVTVQIHFVQELYTTILRDTVLHYGNRDYERHTHAIGPQCLISYTCFAFVHSLNVCISYVLSQDRILNPLVYKYPGEEDGRLVAIG</sequence>
<dbReference type="Proteomes" id="UP000001805">
    <property type="component" value="Chromosome 3, Linkage Group III"/>
</dbReference>
<reference evidence="1 2" key="1">
    <citation type="journal article" date="2003" name="Nature">
        <title>The genome sequence of the filamentous fungus Neurospora crassa.</title>
        <authorList>
            <person name="Galagan J.E."/>
            <person name="Calvo S.E."/>
            <person name="Borkovich K.A."/>
            <person name="Selker E.U."/>
            <person name="Read N.D."/>
            <person name="Jaffe D."/>
            <person name="FitzHugh W."/>
            <person name="Ma L.J."/>
            <person name="Smirnov S."/>
            <person name="Purcell S."/>
            <person name="Rehman B."/>
            <person name="Elkins T."/>
            <person name="Engels R."/>
            <person name="Wang S."/>
            <person name="Nielsen C.B."/>
            <person name="Butler J."/>
            <person name="Endrizzi M."/>
            <person name="Qui D."/>
            <person name="Ianakiev P."/>
            <person name="Bell-Pedersen D."/>
            <person name="Nelson M.A."/>
            <person name="Werner-Washburne M."/>
            <person name="Selitrennikoff C.P."/>
            <person name="Kinsey J.A."/>
            <person name="Braun E.L."/>
            <person name="Zelter A."/>
            <person name="Schulte U."/>
            <person name="Kothe G.O."/>
            <person name="Jedd G."/>
            <person name="Mewes W."/>
            <person name="Staben C."/>
            <person name="Marcotte E."/>
            <person name="Greenberg D."/>
            <person name="Roy A."/>
            <person name="Foley K."/>
            <person name="Naylor J."/>
            <person name="Stange-Thomann N."/>
            <person name="Barrett R."/>
            <person name="Gnerre S."/>
            <person name="Kamal M."/>
            <person name="Kamvysselis M."/>
            <person name="Mauceli E."/>
            <person name="Bielke C."/>
            <person name="Rudd S."/>
            <person name="Frishman D."/>
            <person name="Krystofova S."/>
            <person name="Rasmussen C."/>
            <person name="Metzenberg R.L."/>
            <person name="Perkins D.D."/>
            <person name="Kroken S."/>
            <person name="Cogoni C."/>
            <person name="Macino G."/>
            <person name="Catcheside D."/>
            <person name="Li W."/>
            <person name="Pratt R.J."/>
            <person name="Osmani S.A."/>
            <person name="DeSouza C.P."/>
            <person name="Glass L."/>
            <person name="Orbach M.J."/>
            <person name="Berglund J.A."/>
            <person name="Voelker R."/>
            <person name="Yarden O."/>
            <person name="Plamann M."/>
            <person name="Seiler S."/>
            <person name="Dunlap J."/>
            <person name="Radford A."/>
            <person name="Aramayo R."/>
            <person name="Natvig D.O."/>
            <person name="Alex L.A."/>
            <person name="Mannhaupt G."/>
            <person name="Ebbole D.J."/>
            <person name="Freitag M."/>
            <person name="Paulsen I."/>
            <person name="Sachs M.S."/>
            <person name="Lander E.S."/>
            <person name="Nusbaum C."/>
            <person name="Birren B."/>
        </authorList>
    </citation>
    <scope>NUCLEOTIDE SEQUENCE [LARGE SCALE GENOMIC DNA]</scope>
    <source>
        <strain evidence="2">ATCC 24698 / 74-OR23-1A / CBS 708.71 / DSM 1257 / FGSC 987</strain>
    </source>
</reference>
<dbReference type="InParanoid" id="U9W2Z4"/>
<keyword evidence="2" id="KW-1185">Reference proteome</keyword>
<proteinExistence type="predicted"/>
<dbReference type="GeneID" id="23569566"/>
<organism evidence="1 2">
    <name type="scientific">Neurospora crassa (strain ATCC 24698 / 74-OR23-1A / CBS 708.71 / DSM 1257 / FGSC 987)</name>
    <dbReference type="NCBI Taxonomy" id="367110"/>
    <lineage>
        <taxon>Eukaryota</taxon>
        <taxon>Fungi</taxon>
        <taxon>Dikarya</taxon>
        <taxon>Ascomycota</taxon>
        <taxon>Pezizomycotina</taxon>
        <taxon>Sordariomycetes</taxon>
        <taxon>Sordariomycetidae</taxon>
        <taxon>Sordariales</taxon>
        <taxon>Sordariaceae</taxon>
        <taxon>Neurospora</taxon>
    </lineage>
</organism>
<dbReference type="VEuPathDB" id="FungiDB:NCU16634"/>
<dbReference type="EMBL" id="CM002238">
    <property type="protein sequence ID" value="ESA43177.1"/>
    <property type="molecule type" value="Genomic_DNA"/>
</dbReference>
<dbReference type="AlphaFoldDB" id="U9W2Z4"/>
<evidence type="ECO:0000313" key="1">
    <source>
        <dbReference type="EMBL" id="ESA43177.1"/>
    </source>
</evidence>